<name>A0A0V8JDG0_9BACL</name>
<accession>A0A0V8JDG0</accession>
<sequence>MRTFSLLTLLHVLLWAGYFTVIELSQNDRSFFEVMLFFMFLYFSYLVSVRVCQSTFSALKSTLCSSVLFLLTKLTMLSLPFLL</sequence>
<feature type="transmembrane region" description="Helical" evidence="1">
    <location>
        <begin position="29"/>
        <end position="51"/>
    </location>
</feature>
<evidence type="ECO:0000313" key="3">
    <source>
        <dbReference type="Proteomes" id="UP000054099"/>
    </source>
</evidence>
<proteinExistence type="predicted"/>
<evidence type="ECO:0000313" key="2">
    <source>
        <dbReference type="EMBL" id="KSU84924.1"/>
    </source>
</evidence>
<gene>
    <name evidence="2" type="ORF">AS030_05205</name>
</gene>
<reference evidence="2 3" key="1">
    <citation type="journal article" date="2014" name="Antonie Van Leeuwenhoek">
        <title>Fictibacillus enclensis sp. nov., isolated from marine sediment.</title>
        <authorList>
            <person name="Dastager S.G."/>
            <person name="Mawlankar R."/>
            <person name="Srinivasan K."/>
            <person name="Tang S.K."/>
            <person name="Lee J.C."/>
            <person name="Ramana V.V."/>
            <person name="Shouche Y.S."/>
        </authorList>
    </citation>
    <scope>NUCLEOTIDE SEQUENCE [LARGE SCALE GENOMIC DNA]</scope>
    <source>
        <strain evidence="2 3">NIO-1003</strain>
    </source>
</reference>
<dbReference type="Proteomes" id="UP000054099">
    <property type="component" value="Unassembled WGS sequence"/>
</dbReference>
<comment type="caution">
    <text evidence="2">The sequence shown here is derived from an EMBL/GenBank/DDBJ whole genome shotgun (WGS) entry which is preliminary data.</text>
</comment>
<keyword evidence="1" id="KW-0472">Membrane</keyword>
<organism evidence="2 3">
    <name type="scientific">Fictibacillus enclensis</name>
    <dbReference type="NCBI Taxonomy" id="1017270"/>
    <lineage>
        <taxon>Bacteria</taxon>
        <taxon>Bacillati</taxon>
        <taxon>Bacillota</taxon>
        <taxon>Bacilli</taxon>
        <taxon>Bacillales</taxon>
        <taxon>Fictibacillaceae</taxon>
        <taxon>Fictibacillus</taxon>
    </lineage>
</organism>
<evidence type="ECO:0000256" key="1">
    <source>
        <dbReference type="SAM" id="Phobius"/>
    </source>
</evidence>
<evidence type="ECO:0008006" key="4">
    <source>
        <dbReference type="Google" id="ProtNLM"/>
    </source>
</evidence>
<keyword evidence="1" id="KW-1133">Transmembrane helix</keyword>
<feature type="transmembrane region" description="Helical" evidence="1">
    <location>
        <begin position="63"/>
        <end position="82"/>
    </location>
</feature>
<dbReference type="AlphaFoldDB" id="A0A0V8JDG0"/>
<keyword evidence="1" id="KW-0812">Transmembrane</keyword>
<dbReference type="EMBL" id="LNQN01000001">
    <property type="protein sequence ID" value="KSU84924.1"/>
    <property type="molecule type" value="Genomic_DNA"/>
</dbReference>
<keyword evidence="3" id="KW-1185">Reference proteome</keyword>
<protein>
    <recommendedName>
        <fullName evidence="4">EamA domain-containing protein</fullName>
    </recommendedName>
</protein>